<evidence type="ECO:0000256" key="1">
    <source>
        <dbReference type="SAM" id="MobiDB-lite"/>
    </source>
</evidence>
<dbReference type="Proteomes" id="UP000025047">
    <property type="component" value="Unassembled WGS sequence"/>
</dbReference>
<dbReference type="AlphaFoldDB" id="A0A017HGD4"/>
<dbReference type="HOGENOM" id="CLU_675781_0_0_5"/>
<gene>
    <name evidence="2" type="ORF">Lokhon_00910</name>
</gene>
<dbReference type="PATRIC" id="fig|1122180.6.peg.904"/>
<feature type="region of interest" description="Disordered" evidence="1">
    <location>
        <begin position="351"/>
        <end position="407"/>
    </location>
</feature>
<dbReference type="AntiFam" id="ANF00091">
    <property type="entry name" value="Shadow ORF (opposite smc)"/>
</dbReference>
<reference evidence="2 3" key="1">
    <citation type="submission" date="2013-03" db="EMBL/GenBank/DDBJ databases">
        <authorList>
            <person name="Fiebig A."/>
            <person name="Goeker M."/>
            <person name="Klenk H.-P.P."/>
        </authorList>
    </citation>
    <scope>NUCLEOTIDE SEQUENCE [LARGE SCALE GENOMIC DNA]</scope>
    <source>
        <strain evidence="2 3">DSM 17492</strain>
    </source>
</reference>
<evidence type="ECO:0000313" key="2">
    <source>
        <dbReference type="EMBL" id="EYD73380.1"/>
    </source>
</evidence>
<dbReference type="STRING" id="1122180.Lokhon_00910"/>
<dbReference type="EMBL" id="APGJ01000003">
    <property type="protein sequence ID" value="EYD73380.1"/>
    <property type="molecule type" value="Genomic_DNA"/>
</dbReference>
<keyword evidence="3" id="KW-1185">Reference proteome</keyword>
<feature type="compositionally biased region" description="Basic and acidic residues" evidence="1">
    <location>
        <begin position="397"/>
        <end position="407"/>
    </location>
</feature>
<protein>
    <submittedName>
        <fullName evidence="2">Uncharacterized protein</fullName>
    </submittedName>
</protein>
<dbReference type="AntiFam" id="ANF00168">
    <property type="entry name" value="Shadow ORF (opposite smc)"/>
</dbReference>
<name>A0A017HGD4_9RHOB</name>
<organism evidence="2 3">
    <name type="scientific">Limimaricola hongkongensis DSM 17492</name>
    <dbReference type="NCBI Taxonomy" id="1122180"/>
    <lineage>
        <taxon>Bacteria</taxon>
        <taxon>Pseudomonadati</taxon>
        <taxon>Pseudomonadota</taxon>
        <taxon>Alphaproteobacteria</taxon>
        <taxon>Rhodobacterales</taxon>
        <taxon>Paracoccaceae</taxon>
        <taxon>Limimaricola</taxon>
    </lineage>
</organism>
<feature type="compositionally biased region" description="Low complexity" evidence="1">
    <location>
        <begin position="386"/>
        <end position="396"/>
    </location>
</feature>
<proteinExistence type="predicted"/>
<accession>A0A017HGD4</accession>
<dbReference type="eggNOG" id="ENOG5032YTW">
    <property type="taxonomic scope" value="Bacteria"/>
</dbReference>
<sequence length="407" mass="43750">MALPGLRQLVGLGFERAHRLARVTVEHALALHVAVELLDPRAQRPDRAARAFFLIEQPVALGLLPVQHGVGDGRLLAQRRQRGFAGRARLDRLGRAPVGAGRGLRHLAQLFLGGAAHRLRRVPAQPQEQPLGPAQRLADLAVARRRAGLPRQRRELRGLLFDHVIDAGQVLLGAAQLQLRLVAPLVKPGNARRLFEDAPPRGRLGVDQLGDLALPHQRGRLRAGRGVGEKHLHVAGPDILAVEPVGRTEIAGDAAHDLQRIGIVEGRGRQPLGIVDRQRHLGVVARGTGRGTGEDHVLHAAAAHRGGAIFAHHPAQRLQKVRLAAAIGAHHAGEPVLDHQIGRVHEALEAVQPQPGESHESRPHSRSCPRAYARRGGLESTRAALGTRASAAFGRAAGRDRARGLRA</sequence>
<evidence type="ECO:0000313" key="3">
    <source>
        <dbReference type="Proteomes" id="UP000025047"/>
    </source>
</evidence>
<comment type="caution">
    <text evidence="2">The sequence shown here is derived from an EMBL/GenBank/DDBJ whole genome shotgun (WGS) entry which is preliminary data.</text>
</comment>